<evidence type="ECO:0000256" key="1">
    <source>
        <dbReference type="ARBA" id="ARBA00001000"/>
    </source>
</evidence>
<dbReference type="PRINTS" id="PR00096">
    <property type="entry name" value="GATASE"/>
</dbReference>
<dbReference type="GO" id="GO:0005737">
    <property type="term" value="C:cytoplasm"/>
    <property type="evidence" value="ECO:0007669"/>
    <property type="project" value="TreeGrafter"/>
</dbReference>
<evidence type="ECO:0000256" key="5">
    <source>
        <dbReference type="ARBA" id="ARBA00022679"/>
    </source>
</evidence>
<name>A0A9W8CUQ0_9FUNG</name>
<dbReference type="OrthoDB" id="64220at2759"/>
<dbReference type="InterPro" id="IPR017926">
    <property type="entry name" value="GATASE"/>
</dbReference>
<evidence type="ECO:0000313" key="14">
    <source>
        <dbReference type="Proteomes" id="UP001149813"/>
    </source>
</evidence>
<sequence>MPAIAAEPSSFPRTLLVDNYDSYTFNLLHLLTTQCRLHNADPAQHILVIRNDQHPWATVRDRILPHIDNIVISPGPGTPERPEDFGICMRLITDALHRPVLGVCLGHQGIALAFGARVRRCAVPVHGQTSTIEVAAVSEGSGIFRHVPGRFSVVRYHSLAVSDEGFPHGELEVLARASGTVKAWADGRLADVATQEIMALRHRRRPLFGLQFHPESVCSEHGAQLVANFHEITCGAAGFRRHGGVPRHVQALSLQAADARAWRRGAAVGRPAEGAARWRLVERTVELPPACRFDAMFARLFGASRMPVWLDSADAQAGGGSGGMSVMASACGPGSATVRYGVASRAVEVLAFDEAGAKTVLAAERLAGGADGGSFWAWMQRLVDCTGGVEAAPLPAAFVGGWVGYFGYGMRAECMGVAGGGGGGGGGRLPDAQLAFVGRCVVVDHASRPPRAHVRALVANGSSSGSDGSPAWTAGLGSSSAADAQAWVSATCGEIAQWLGEPAPPPPAPEPASNPAASVLPLTVRPALSRSAYLAAIDEAKRLISRGESYEVCLTNRFAVQLPQAAAVCSARRMLALYGAMRRRNPAPFGALLWLDDLRLGVASCSPERFLCATAAGDKATGPDGGRVVEMRPIKGTCRRAPPGLAASAAEDARRREALRGDVKERAENLMIVDLIRHDLGWIARDGAVAVAALMDVESYATVHQMVSTVRAHVPPSSSEANGGYVGDVGVLAHCFPPGSMTGAPKRRTTQIIDALEDNCQGGRGVYSGCLGYFSACGGRSDWSVVIRTAVVEGADASGTCVSVGAGGALTALSDPKAEWAEVETKLHAALGGIEQYVSEAVLQ</sequence>
<keyword evidence="6" id="KW-0289">Folate biosynthesis</keyword>
<evidence type="ECO:0000256" key="3">
    <source>
        <dbReference type="ARBA" id="ARBA00005970"/>
    </source>
</evidence>
<dbReference type="Gene3D" id="3.60.120.10">
    <property type="entry name" value="Anthranilate synthase"/>
    <property type="match status" value="1"/>
</dbReference>
<dbReference type="GO" id="GO:0046656">
    <property type="term" value="P:folic acid biosynthetic process"/>
    <property type="evidence" value="ECO:0007669"/>
    <property type="project" value="UniProtKB-KW"/>
</dbReference>
<proteinExistence type="inferred from homology"/>
<evidence type="ECO:0000256" key="9">
    <source>
        <dbReference type="ARBA" id="ARBA00031904"/>
    </source>
</evidence>
<dbReference type="InterPro" id="IPR015890">
    <property type="entry name" value="Chorismate_C"/>
</dbReference>
<dbReference type="AlphaFoldDB" id="A0A9W8CUQ0"/>
<evidence type="ECO:0000256" key="2">
    <source>
        <dbReference type="ARBA" id="ARBA00005009"/>
    </source>
</evidence>
<dbReference type="PRINTS" id="PR00097">
    <property type="entry name" value="ANTSNTHASEII"/>
</dbReference>
<comment type="pathway">
    <text evidence="2">Cofactor biosynthesis; tetrahydrofolate biosynthesis; 4-aminobenzoate from chorismate: step 1/2.</text>
</comment>
<dbReference type="InterPro" id="IPR019999">
    <property type="entry name" value="Anth_synth_I-like"/>
</dbReference>
<dbReference type="GO" id="GO:0008153">
    <property type="term" value="P:4-aminobenzoate biosynthetic process"/>
    <property type="evidence" value="ECO:0007669"/>
    <property type="project" value="TreeGrafter"/>
</dbReference>
<protein>
    <recommendedName>
        <fullName evidence="4">aminodeoxychorismate synthase</fullName>
        <ecNumber evidence="4">2.6.1.85</ecNumber>
    </recommendedName>
    <alternativeName>
        <fullName evidence="8">Para-aminobenzoate synthase</fullName>
    </alternativeName>
    <alternativeName>
        <fullName evidence="9">p-aminobenzoic acid synthase</fullName>
    </alternativeName>
</protein>
<keyword evidence="14" id="KW-1185">Reference proteome</keyword>
<dbReference type="SUPFAM" id="SSF56322">
    <property type="entry name" value="ADC synthase"/>
    <property type="match status" value="1"/>
</dbReference>
<comment type="catalytic activity">
    <reaction evidence="1">
        <text>chorismate + L-glutamine = 4-amino-4-deoxychorismate + L-glutamate</text>
        <dbReference type="Rhea" id="RHEA:11672"/>
        <dbReference type="ChEBI" id="CHEBI:29748"/>
        <dbReference type="ChEBI" id="CHEBI:29985"/>
        <dbReference type="ChEBI" id="CHEBI:58359"/>
        <dbReference type="ChEBI" id="CHEBI:58406"/>
        <dbReference type="EC" id="2.6.1.85"/>
    </reaction>
</comment>
<dbReference type="PRINTS" id="PR00099">
    <property type="entry name" value="CPSGATASE"/>
</dbReference>
<dbReference type="EMBL" id="JANBOJ010000032">
    <property type="protein sequence ID" value="KAJ1724423.1"/>
    <property type="molecule type" value="Genomic_DNA"/>
</dbReference>
<feature type="domain" description="Anthranilate synthase component I N-terminal" evidence="12">
    <location>
        <begin position="297"/>
        <end position="447"/>
    </location>
</feature>
<evidence type="ECO:0000259" key="11">
    <source>
        <dbReference type="Pfam" id="PF00425"/>
    </source>
</evidence>
<evidence type="ECO:0000256" key="6">
    <source>
        <dbReference type="ARBA" id="ARBA00022909"/>
    </source>
</evidence>
<dbReference type="CDD" id="cd01743">
    <property type="entry name" value="GATase1_Anthranilate_Synthase"/>
    <property type="match status" value="1"/>
</dbReference>
<dbReference type="Gene3D" id="3.40.50.880">
    <property type="match status" value="1"/>
</dbReference>
<dbReference type="InterPro" id="IPR029062">
    <property type="entry name" value="Class_I_gatase-like"/>
</dbReference>
<dbReference type="EC" id="2.6.1.85" evidence="4"/>
<evidence type="ECO:0000256" key="4">
    <source>
        <dbReference type="ARBA" id="ARBA00013139"/>
    </source>
</evidence>
<dbReference type="NCBIfam" id="TIGR00566">
    <property type="entry name" value="trpG_papA"/>
    <property type="match status" value="1"/>
</dbReference>
<dbReference type="GO" id="GO:0046820">
    <property type="term" value="F:4-amino-4-deoxychorismate synthase activity"/>
    <property type="evidence" value="ECO:0007669"/>
    <property type="project" value="UniProtKB-EC"/>
</dbReference>
<evidence type="ECO:0000259" key="12">
    <source>
        <dbReference type="Pfam" id="PF04715"/>
    </source>
</evidence>
<evidence type="ECO:0000256" key="7">
    <source>
        <dbReference type="ARBA" id="ARBA00022962"/>
    </source>
</evidence>
<keyword evidence="5" id="KW-0808">Transferase</keyword>
<dbReference type="Pfam" id="PF00425">
    <property type="entry name" value="Chorismate_bind"/>
    <property type="match status" value="1"/>
</dbReference>
<reference evidence="13" key="1">
    <citation type="submission" date="2022-07" db="EMBL/GenBank/DDBJ databases">
        <title>Phylogenomic reconstructions and comparative analyses of Kickxellomycotina fungi.</title>
        <authorList>
            <person name="Reynolds N.K."/>
            <person name="Stajich J.E."/>
            <person name="Barry K."/>
            <person name="Grigoriev I.V."/>
            <person name="Crous P."/>
            <person name="Smith M.E."/>
        </authorList>
    </citation>
    <scope>NUCLEOTIDE SEQUENCE</scope>
    <source>
        <strain evidence="13">NBRC 32514</strain>
    </source>
</reference>
<comment type="similarity">
    <text evidence="3">In the C-terminal section; belongs to the anthranilate synthase component I family.</text>
</comment>
<accession>A0A9W8CUQ0</accession>
<evidence type="ECO:0000259" key="10">
    <source>
        <dbReference type="Pfam" id="PF00117"/>
    </source>
</evidence>
<dbReference type="SUPFAM" id="SSF52317">
    <property type="entry name" value="Class I glutamine amidotransferase-like"/>
    <property type="match status" value="1"/>
</dbReference>
<comment type="caution">
    <text evidence="13">The sequence shown here is derived from an EMBL/GenBank/DDBJ whole genome shotgun (WGS) entry which is preliminary data.</text>
</comment>
<dbReference type="PANTHER" id="PTHR11236">
    <property type="entry name" value="AMINOBENZOATE/ANTHRANILATE SYNTHASE"/>
    <property type="match status" value="1"/>
</dbReference>
<dbReference type="Pfam" id="PF04715">
    <property type="entry name" value="Anth_synt_I_N"/>
    <property type="match status" value="1"/>
</dbReference>
<dbReference type="GO" id="GO:0000162">
    <property type="term" value="P:L-tryptophan biosynthetic process"/>
    <property type="evidence" value="ECO:0007669"/>
    <property type="project" value="TreeGrafter"/>
</dbReference>
<dbReference type="InterPro" id="IPR005801">
    <property type="entry name" value="ADC_synthase"/>
</dbReference>
<dbReference type="Proteomes" id="UP001149813">
    <property type="component" value="Unassembled WGS sequence"/>
</dbReference>
<gene>
    <name evidence="13" type="ORF">LPJ53_001323</name>
</gene>
<dbReference type="PROSITE" id="PS51273">
    <property type="entry name" value="GATASE_TYPE_1"/>
    <property type="match status" value="1"/>
</dbReference>
<dbReference type="InterPro" id="IPR006221">
    <property type="entry name" value="TrpG/PapA_dom"/>
</dbReference>
<organism evidence="13 14">
    <name type="scientific">Coemansia erecta</name>
    <dbReference type="NCBI Taxonomy" id="147472"/>
    <lineage>
        <taxon>Eukaryota</taxon>
        <taxon>Fungi</taxon>
        <taxon>Fungi incertae sedis</taxon>
        <taxon>Zoopagomycota</taxon>
        <taxon>Kickxellomycotina</taxon>
        <taxon>Kickxellomycetes</taxon>
        <taxon>Kickxellales</taxon>
        <taxon>Kickxellaceae</taxon>
        <taxon>Coemansia</taxon>
    </lineage>
</organism>
<keyword evidence="7" id="KW-0315">Glutamine amidotransferase</keyword>
<dbReference type="InterPro" id="IPR006805">
    <property type="entry name" value="Anth_synth_I_N"/>
</dbReference>
<evidence type="ECO:0000256" key="8">
    <source>
        <dbReference type="ARBA" id="ARBA00031329"/>
    </source>
</evidence>
<feature type="domain" description="Chorismate-utilising enzyme C-terminal" evidence="11">
    <location>
        <begin position="530"/>
        <end position="826"/>
    </location>
</feature>
<evidence type="ECO:0000313" key="13">
    <source>
        <dbReference type="EMBL" id="KAJ1724423.1"/>
    </source>
</evidence>
<dbReference type="PANTHER" id="PTHR11236:SF18">
    <property type="entry name" value="AMINODEOXYCHORISMATE SYNTHASE"/>
    <property type="match status" value="1"/>
</dbReference>
<feature type="domain" description="Glutamine amidotransferase" evidence="10">
    <location>
        <begin position="15"/>
        <end position="229"/>
    </location>
</feature>
<dbReference type="Pfam" id="PF00117">
    <property type="entry name" value="GATase"/>
    <property type="match status" value="1"/>
</dbReference>